<sequence length="396" mass="42098">MTRYLLAGAFALGLSAGVAGPANAQSTADPAMNAPDQVAWQFFIQANSRAGGSNSVFETWASDTDTFQPNPQFPTAPTPPSLRRPVLPQVAREGVEAAGGLLPALPPGISDGVTEETRRNKAAFDFIVQNNLYKVSGLKAAFGKSLSFPIDSIEVKANWMPVSAIPAFTNNRVTVAQVPQLYHVNSAGGVQYAMVAMHVISKAVPNWTWATFEHSLNPSRCDILGCRDAFGAQQPFVPSNRAAGQGYPNCAKTPALTAMLNGADIDPVYQNYCLKGSQSDFVDNTGLDIRVGNSVTEEGFVATASCMTCHGRAVWNKNGQPTSQAGFLSFGPNGPIGPLGPLLPTWYWSFTSQPPIFQGKSGLTRTATSADFVWSIPFCAIDDTQTPVQQSNCAGK</sequence>
<reference evidence="2" key="1">
    <citation type="journal article" date="2024" name="Antonie Van Leeuwenhoek">
        <title>Bradyrhizobium ontarionense sp. nov., a novel bacterial symbiont isolated from Aeschynomene indica (Indian jointvetch), harbours photosynthesis, nitrogen fixation and nitrous oxide (N2O) reductase genes.</title>
        <authorList>
            <person name="Bromfield E.S.P."/>
            <person name="Cloutier S."/>
        </authorList>
    </citation>
    <scope>NUCLEOTIDE SEQUENCE</scope>
    <source>
        <strain evidence="2">A19</strain>
    </source>
</reference>
<keyword evidence="3" id="KW-1185">Reference proteome</keyword>
<evidence type="ECO:0000313" key="3">
    <source>
        <dbReference type="Proteomes" id="UP001431010"/>
    </source>
</evidence>
<protein>
    <recommendedName>
        <fullName evidence="4">Cytochrome c domain-containing protein</fullName>
    </recommendedName>
</protein>
<keyword evidence="1" id="KW-0732">Signal</keyword>
<evidence type="ECO:0008006" key="4">
    <source>
        <dbReference type="Google" id="ProtNLM"/>
    </source>
</evidence>
<feature type="chain" id="PRO_5046249785" description="Cytochrome c domain-containing protein" evidence="1">
    <location>
        <begin position="25"/>
        <end position="396"/>
    </location>
</feature>
<dbReference type="RefSeq" id="WP_231327279.1">
    <property type="nucleotide sequence ID" value="NZ_CP088156.1"/>
</dbReference>
<dbReference type="Proteomes" id="UP001431010">
    <property type="component" value="Chromosome"/>
</dbReference>
<evidence type="ECO:0000256" key="1">
    <source>
        <dbReference type="SAM" id="SignalP"/>
    </source>
</evidence>
<feature type="signal peptide" evidence="1">
    <location>
        <begin position="1"/>
        <end position="24"/>
    </location>
</feature>
<dbReference type="EMBL" id="CP088156">
    <property type="protein sequence ID" value="UFZ07830.1"/>
    <property type="molecule type" value="Genomic_DNA"/>
</dbReference>
<accession>A0ABY3RLR2</accession>
<organism evidence="2 3">
    <name type="scientific">Bradyrhizobium ontarionense</name>
    <dbReference type="NCBI Taxonomy" id="2898149"/>
    <lineage>
        <taxon>Bacteria</taxon>
        <taxon>Pseudomonadati</taxon>
        <taxon>Pseudomonadota</taxon>
        <taxon>Alphaproteobacteria</taxon>
        <taxon>Hyphomicrobiales</taxon>
        <taxon>Nitrobacteraceae</taxon>
        <taxon>Bradyrhizobium</taxon>
    </lineage>
</organism>
<evidence type="ECO:0000313" key="2">
    <source>
        <dbReference type="EMBL" id="UFZ07830.1"/>
    </source>
</evidence>
<gene>
    <name evidence="2" type="ORF">LQG66_16655</name>
</gene>
<name>A0ABY3RLR2_9BRAD</name>
<proteinExistence type="predicted"/>